<feature type="region of interest" description="Disordered" evidence="1">
    <location>
        <begin position="79"/>
        <end position="103"/>
    </location>
</feature>
<dbReference type="Proteomes" id="UP000502706">
    <property type="component" value="Chromosome"/>
</dbReference>
<sequence>MRWTNPETEAEHLVADGGMSSNFPVWLFDAPGTGYELGVLGYLRALADTMIEEHDRLYLEEHDFVRTVPIDTLGGRTCGGRPLAGARGRPPQVRALRRETLPE</sequence>
<reference evidence="2 3" key="1">
    <citation type="submission" date="2019-10" db="EMBL/GenBank/DDBJ databases">
        <title>Rubrobacter sp nov SCSIO 52915 isolated from a deep-sea sediment in the South China Sea.</title>
        <authorList>
            <person name="Chen R.W."/>
        </authorList>
    </citation>
    <scope>NUCLEOTIDE SEQUENCE [LARGE SCALE GENOMIC DNA]</scope>
    <source>
        <strain evidence="2 3">SCSIO 52915</strain>
    </source>
</reference>
<proteinExistence type="predicted"/>
<name>A0A6G8PX20_9ACTN</name>
<protein>
    <recommendedName>
        <fullName evidence="4">PNPLA domain-containing protein</fullName>
    </recommendedName>
</protein>
<organism evidence="2 3">
    <name type="scientific">Rubrobacter marinus</name>
    <dbReference type="NCBI Taxonomy" id="2653852"/>
    <lineage>
        <taxon>Bacteria</taxon>
        <taxon>Bacillati</taxon>
        <taxon>Actinomycetota</taxon>
        <taxon>Rubrobacteria</taxon>
        <taxon>Rubrobacterales</taxon>
        <taxon>Rubrobacteraceae</taxon>
        <taxon>Rubrobacter</taxon>
    </lineage>
</organism>
<evidence type="ECO:0000313" key="3">
    <source>
        <dbReference type="Proteomes" id="UP000502706"/>
    </source>
</evidence>
<evidence type="ECO:0000313" key="2">
    <source>
        <dbReference type="EMBL" id="QIN78743.1"/>
    </source>
</evidence>
<accession>A0A6G8PX20</accession>
<evidence type="ECO:0000256" key="1">
    <source>
        <dbReference type="SAM" id="MobiDB-lite"/>
    </source>
</evidence>
<gene>
    <name evidence="2" type="ORF">GBA65_09660</name>
</gene>
<dbReference type="EMBL" id="CP045121">
    <property type="protein sequence ID" value="QIN78743.1"/>
    <property type="molecule type" value="Genomic_DNA"/>
</dbReference>
<evidence type="ECO:0008006" key="4">
    <source>
        <dbReference type="Google" id="ProtNLM"/>
    </source>
</evidence>
<dbReference type="KEGG" id="rmar:GBA65_09660"/>
<keyword evidence="3" id="KW-1185">Reference proteome</keyword>
<dbReference type="AlphaFoldDB" id="A0A6G8PX20"/>
<feature type="compositionally biased region" description="Low complexity" evidence="1">
    <location>
        <begin position="79"/>
        <end position="91"/>
    </location>
</feature>